<evidence type="ECO:0000259" key="10">
    <source>
        <dbReference type="SMART" id="SM01274"/>
    </source>
</evidence>
<dbReference type="Gene3D" id="3.40.50.720">
    <property type="entry name" value="NAD(P)-binding Rossmann-like Domain"/>
    <property type="match status" value="1"/>
</dbReference>
<gene>
    <name evidence="11" type="ORF">DPX39_000050200</name>
</gene>
<comment type="similarity">
    <text evidence="2 8">Belongs to the malic enzymes family.</text>
</comment>
<feature type="binding site" evidence="6">
    <location>
        <position position="413"/>
    </location>
    <ligand>
        <name>(S)-malate</name>
        <dbReference type="ChEBI" id="CHEBI:15589"/>
    </ligand>
</feature>
<comment type="caution">
    <text evidence="11">The sequence shown here is derived from an EMBL/GenBank/DDBJ whole genome shotgun (WGS) entry which is preliminary data.</text>
</comment>
<evidence type="ECO:0000313" key="11">
    <source>
        <dbReference type="EMBL" id="RHW67008.1"/>
    </source>
</evidence>
<dbReference type="InterPro" id="IPR037062">
    <property type="entry name" value="Malic_N_dom_sf"/>
</dbReference>
<name>A0A3L6KSV5_9TRYP</name>
<evidence type="ECO:0000256" key="6">
    <source>
        <dbReference type="PIRSR" id="PIRSR000106-2"/>
    </source>
</evidence>
<dbReference type="SMART" id="SM01274">
    <property type="entry name" value="malic"/>
    <property type="match status" value="1"/>
</dbReference>
<evidence type="ECO:0000256" key="7">
    <source>
        <dbReference type="PIRSR" id="PIRSR000106-3"/>
    </source>
</evidence>
<keyword evidence="3 7" id="KW-0479">Metal-binding</keyword>
<feature type="binding site" evidence="6">
    <location>
        <position position="457"/>
    </location>
    <ligand>
        <name>(S)-malate</name>
        <dbReference type="ChEBI" id="CHEBI:15589"/>
    </ligand>
</feature>
<dbReference type="NCBIfam" id="NF010052">
    <property type="entry name" value="PRK13529.1"/>
    <property type="match status" value="1"/>
</dbReference>
<dbReference type="PANTHER" id="PTHR23406">
    <property type="entry name" value="MALIC ENZYME-RELATED"/>
    <property type="match status" value="1"/>
</dbReference>
<dbReference type="GO" id="GO:0006108">
    <property type="term" value="P:malate metabolic process"/>
    <property type="evidence" value="ECO:0007669"/>
    <property type="project" value="TreeGrafter"/>
</dbReference>
<dbReference type="GO" id="GO:0051287">
    <property type="term" value="F:NAD binding"/>
    <property type="evidence" value="ECO:0007669"/>
    <property type="project" value="InterPro"/>
</dbReference>
<dbReference type="PRINTS" id="PR00072">
    <property type="entry name" value="MALOXRDTASE"/>
</dbReference>
<dbReference type="FunFam" id="3.40.50.10380:FF:000013">
    <property type="entry name" value="Malic enzyme, putative"/>
    <property type="match status" value="1"/>
</dbReference>
<dbReference type="InterPro" id="IPR001891">
    <property type="entry name" value="Malic_OxRdtase"/>
</dbReference>
<dbReference type="InterPro" id="IPR012302">
    <property type="entry name" value="Malic_NAD-bd"/>
</dbReference>
<feature type="domain" description="Malic enzyme N-terminal" evidence="10">
    <location>
        <begin position="77"/>
        <end position="257"/>
    </location>
</feature>
<organism evidence="11 12">
    <name type="scientific">Trypanosoma brucei equiperdum</name>
    <dbReference type="NCBI Taxonomy" id="630700"/>
    <lineage>
        <taxon>Eukaryota</taxon>
        <taxon>Discoba</taxon>
        <taxon>Euglenozoa</taxon>
        <taxon>Kinetoplastea</taxon>
        <taxon>Metakinetoplastina</taxon>
        <taxon>Trypanosomatida</taxon>
        <taxon>Trypanosomatidae</taxon>
        <taxon>Trypanosoma</taxon>
    </lineage>
</organism>
<proteinExistence type="inferred from homology"/>
<dbReference type="Pfam" id="PF00390">
    <property type="entry name" value="malic"/>
    <property type="match status" value="1"/>
</dbReference>
<sequence length="568" mass="62467">MTHQSTDVSGPCGSAVLTNRYLNRGTAFTIEERKQLHILGQLPTVVETLEQQVKRAYNQMKSCGKPIDQYQQLAALHATNTTLYYATIFAHLEETLPIIYTPTVGEACQRYSSLLFRERGLYLCRTYKGMFRTIMRDSGYENPKVVVITDGSRILGLGDLGANGVGISIGKCSLYVAAGGINPSRILPVMMDVGTDNEGLRADPQYLGLRQKRPSDEDFYALLDEFMEAASEAWPEAVIQFEDFSNNHCFDMLERYQNKYRCFNDDIQGTGAVIAAGFLNAIEASGIPAEDHRIVFFGAGSAATGVATCIVDLVAAKYKKTFAEVQNNVYLLDTKGVITTTRGDKLAPHKVPWARTDISAEQSKSLSTLVDAVKFVKPTALIGLGAQGGVFTEDILKFMRSYCEKPVIFALSNPSSKVEVTPDNAFKWTDGKAIVATGSPFPPTTLNGKKYEASQGNNLYVFPGIGLGCAIAQPKNIPQEVLQTAAVTLSKLVDRNVMASEGALYPCIDEVREVSKQVAAAVIEKLQEMGLAKEGLPTSKEERLKLVEERMWTPKYLEPEYYLSKKLE</sequence>
<dbReference type="Pfam" id="PF03949">
    <property type="entry name" value="Malic_M"/>
    <property type="match status" value="1"/>
</dbReference>
<dbReference type="Proteomes" id="UP000266743">
    <property type="component" value="Unassembled WGS sequence"/>
</dbReference>
<evidence type="ECO:0000256" key="3">
    <source>
        <dbReference type="ARBA" id="ARBA00022723"/>
    </source>
</evidence>
<feature type="binding site" evidence="7">
    <location>
        <position position="242"/>
    </location>
    <ligand>
        <name>a divalent metal cation</name>
        <dbReference type="ChEBI" id="CHEBI:60240"/>
    </ligand>
</feature>
<keyword evidence="4 8" id="KW-0560">Oxidoreductase</keyword>
<evidence type="ECO:0000256" key="5">
    <source>
        <dbReference type="PIRSR" id="PIRSR000106-1"/>
    </source>
</evidence>
<evidence type="ECO:0000256" key="2">
    <source>
        <dbReference type="ARBA" id="ARBA00008785"/>
    </source>
</evidence>
<dbReference type="PANTHER" id="PTHR23406:SF32">
    <property type="entry name" value="NADP-DEPENDENT MALIC ENZYME"/>
    <property type="match status" value="1"/>
</dbReference>
<reference evidence="11 12" key="1">
    <citation type="submission" date="2018-09" db="EMBL/GenBank/DDBJ databases">
        <title>whole genome sequence of T. equiperdum IVM-t1 strain.</title>
        <authorList>
            <person name="Suganuma K."/>
        </authorList>
    </citation>
    <scope>NUCLEOTIDE SEQUENCE [LARGE SCALE GENOMIC DNA]</scope>
    <source>
        <strain evidence="11 12">IVM-t1</strain>
    </source>
</reference>
<evidence type="ECO:0000313" key="12">
    <source>
        <dbReference type="Proteomes" id="UP000266743"/>
    </source>
</evidence>
<dbReference type="GO" id="GO:0005739">
    <property type="term" value="C:mitochondrion"/>
    <property type="evidence" value="ECO:0007669"/>
    <property type="project" value="TreeGrafter"/>
</dbReference>
<evidence type="ECO:0000259" key="9">
    <source>
        <dbReference type="SMART" id="SM00919"/>
    </source>
</evidence>
<comment type="cofactor">
    <cofactor evidence="1">
        <name>Mn(2+)</name>
        <dbReference type="ChEBI" id="CHEBI:29035"/>
    </cofactor>
</comment>
<accession>A0A3L6KSV5</accession>
<feature type="binding site" evidence="6">
    <location>
        <position position="153"/>
    </location>
    <ligand>
        <name>(S)-malate</name>
        <dbReference type="ChEBI" id="CHEBI:15589"/>
    </ligand>
</feature>
<dbReference type="Gene3D" id="3.40.50.10380">
    <property type="entry name" value="Malic enzyme, N-terminal domain"/>
    <property type="match status" value="1"/>
</dbReference>
<dbReference type="GO" id="GO:0004471">
    <property type="term" value="F:malate dehydrogenase (decarboxylating) (NAD+) activity"/>
    <property type="evidence" value="ECO:0007669"/>
    <property type="project" value="TreeGrafter"/>
</dbReference>
<comment type="cofactor">
    <cofactor evidence="7">
        <name>Mg(2+)</name>
        <dbReference type="ChEBI" id="CHEBI:18420"/>
    </cofactor>
    <cofactor evidence="7">
        <name>Mn(2+)</name>
        <dbReference type="ChEBI" id="CHEBI:29035"/>
    </cofactor>
    <text evidence="7">Divalent metal cations. Prefers magnesium or manganese.</text>
</comment>
<evidence type="ECO:0000256" key="4">
    <source>
        <dbReference type="ARBA" id="ARBA00023002"/>
    </source>
</evidence>
<evidence type="ECO:0000256" key="1">
    <source>
        <dbReference type="ARBA" id="ARBA00001936"/>
    </source>
</evidence>
<evidence type="ECO:0000256" key="8">
    <source>
        <dbReference type="RuleBase" id="RU003426"/>
    </source>
</evidence>
<dbReference type="AlphaFoldDB" id="A0A3L6KSV5"/>
<feature type="binding site" evidence="7">
    <location>
        <position position="243"/>
    </location>
    <ligand>
        <name>a divalent metal cation</name>
        <dbReference type="ChEBI" id="CHEBI:60240"/>
    </ligand>
</feature>
<dbReference type="SUPFAM" id="SSF53223">
    <property type="entry name" value="Aminoacid dehydrogenase-like, N-terminal domain"/>
    <property type="match status" value="1"/>
</dbReference>
<feature type="domain" description="Malic enzyme NAD-binding" evidence="9">
    <location>
        <begin position="267"/>
        <end position="527"/>
    </location>
</feature>
<protein>
    <recommendedName>
        <fullName evidence="8">Malic enzyme</fullName>
    </recommendedName>
</protein>
<dbReference type="SUPFAM" id="SSF51735">
    <property type="entry name" value="NAD(P)-binding Rossmann-fold domains"/>
    <property type="match status" value="1"/>
</dbReference>
<dbReference type="InterPro" id="IPR015884">
    <property type="entry name" value="Malic_enzyme_CS"/>
</dbReference>
<dbReference type="PIRSF" id="PIRSF000106">
    <property type="entry name" value="ME"/>
    <property type="match status" value="1"/>
</dbReference>
<feature type="binding site" evidence="7">
    <location>
        <position position="266"/>
    </location>
    <ligand>
        <name>a divalent metal cation</name>
        <dbReference type="ChEBI" id="CHEBI:60240"/>
    </ligand>
</feature>
<dbReference type="EMBL" id="QSBY01000015">
    <property type="protein sequence ID" value="RHW67008.1"/>
    <property type="molecule type" value="Genomic_DNA"/>
</dbReference>
<feature type="active site" description="Proton acceptor" evidence="5">
    <location>
        <position position="171"/>
    </location>
</feature>
<dbReference type="InterPro" id="IPR036291">
    <property type="entry name" value="NAD(P)-bd_dom_sf"/>
</dbReference>
<dbReference type="InterPro" id="IPR046346">
    <property type="entry name" value="Aminoacid_DH-like_N_sf"/>
</dbReference>
<dbReference type="InterPro" id="IPR012301">
    <property type="entry name" value="Malic_N_dom"/>
</dbReference>
<dbReference type="GO" id="GO:0046872">
    <property type="term" value="F:metal ion binding"/>
    <property type="evidence" value="ECO:0007669"/>
    <property type="project" value="UniProtKB-KW"/>
</dbReference>
<feature type="active site" description="Proton donor" evidence="5">
    <location>
        <position position="100"/>
    </location>
</feature>
<dbReference type="SMART" id="SM00919">
    <property type="entry name" value="Malic_M"/>
    <property type="match status" value="1"/>
</dbReference>
<dbReference type="PROSITE" id="PS00331">
    <property type="entry name" value="MALIC_ENZYMES"/>
    <property type="match status" value="1"/>
</dbReference>
<dbReference type="FunFam" id="3.40.50.720:FF:000182">
    <property type="entry name" value="NAD-dependent malic enzyme"/>
    <property type="match status" value="1"/>
</dbReference>